<name>A0A839ZYP1_9CAUL</name>
<evidence type="ECO:0000313" key="2">
    <source>
        <dbReference type="Proteomes" id="UP000530564"/>
    </source>
</evidence>
<dbReference type="Proteomes" id="UP000530564">
    <property type="component" value="Unassembled WGS sequence"/>
</dbReference>
<dbReference type="RefSeq" id="WP_183770650.1">
    <property type="nucleotide sequence ID" value="NZ_JACIDK010000002.1"/>
</dbReference>
<keyword evidence="2" id="KW-1185">Reference proteome</keyword>
<evidence type="ECO:0000313" key="1">
    <source>
        <dbReference type="EMBL" id="MBB3890461.1"/>
    </source>
</evidence>
<sequence>MEVWPELRGRIIDPKRSGRYGDGGRSLKLWAYRGLDGLDILAAARICADAALGSAFKHVADSLRSHGFAQSPAHVRMPFPFQGPSTWMIEEQWIGAATKDGPPRKRRLITRVVSIEYELGIDHVRVFHPGQVETEDDDLGIETSGQHTRLRAKGDITDSVRVITGQASWSALGVMQKTSSNQRAAGAWTVEHVPVEPVEGVSGKTKVLPVDGPIMTATTAGHGTKSERGGRLAIKLNVKDQVQAKMDVARSPLARVASTISALRRLSGDLERDFHIVAPRDGPGRDPNDSLWRYPLDDGARKLHWATTKEGRQRRALVARMKGRRGWIYFFEAEHLEIESEDSLPGGPTIIGQDGYSALCVTAIAGEDLLSADMISDVLRTNAVARGVWRRPALAIPMTTVRRANAWLHDHDGYARAIERAIRRLEGELPAEALA</sequence>
<comment type="caution">
    <text evidence="1">The sequence shown here is derived from an EMBL/GenBank/DDBJ whole genome shotgun (WGS) entry which is preliminary data.</text>
</comment>
<proteinExistence type="predicted"/>
<accession>A0A839ZYP1</accession>
<dbReference type="AlphaFoldDB" id="A0A839ZYP1"/>
<organism evidence="1 2">
    <name type="scientific">Phenylobacterium haematophilum</name>
    <dbReference type="NCBI Taxonomy" id="98513"/>
    <lineage>
        <taxon>Bacteria</taxon>
        <taxon>Pseudomonadati</taxon>
        <taxon>Pseudomonadota</taxon>
        <taxon>Alphaproteobacteria</taxon>
        <taxon>Caulobacterales</taxon>
        <taxon>Caulobacteraceae</taxon>
        <taxon>Phenylobacterium</taxon>
    </lineage>
</organism>
<protein>
    <submittedName>
        <fullName evidence="1">Uncharacterized protein</fullName>
    </submittedName>
</protein>
<reference evidence="1 2" key="1">
    <citation type="submission" date="2020-08" db="EMBL/GenBank/DDBJ databases">
        <title>Genomic Encyclopedia of Type Strains, Phase IV (KMG-IV): sequencing the most valuable type-strain genomes for metagenomic binning, comparative biology and taxonomic classification.</title>
        <authorList>
            <person name="Goeker M."/>
        </authorList>
    </citation>
    <scope>NUCLEOTIDE SEQUENCE [LARGE SCALE GENOMIC DNA]</scope>
    <source>
        <strain evidence="1 2">DSM 21793</strain>
    </source>
</reference>
<gene>
    <name evidence="1" type="ORF">GGQ61_001178</name>
</gene>
<dbReference type="EMBL" id="JACIDK010000002">
    <property type="protein sequence ID" value="MBB3890461.1"/>
    <property type="molecule type" value="Genomic_DNA"/>
</dbReference>